<evidence type="ECO:0000256" key="5">
    <source>
        <dbReference type="ARBA" id="ARBA00022741"/>
    </source>
</evidence>
<organism evidence="10 11">
    <name type="scientific">Arthrobacter psychrolactophilus</name>
    <dbReference type="NCBI Taxonomy" id="92442"/>
    <lineage>
        <taxon>Bacteria</taxon>
        <taxon>Bacillati</taxon>
        <taxon>Actinomycetota</taxon>
        <taxon>Actinomycetes</taxon>
        <taxon>Micrococcales</taxon>
        <taxon>Micrococcaceae</taxon>
        <taxon>Arthrobacter</taxon>
    </lineage>
</organism>
<dbReference type="PANTHER" id="PTHR43071:SF1">
    <property type="entry name" value="2-AMINO-4-HYDROXY-6-HYDROXYMETHYLDIHYDROPTERIDINE PYROPHOSPHOKINASE"/>
    <property type="match status" value="1"/>
</dbReference>
<evidence type="ECO:0000259" key="9">
    <source>
        <dbReference type="PROSITE" id="PS00794"/>
    </source>
</evidence>
<gene>
    <name evidence="10" type="primary">folK</name>
    <name evidence="10" type="ORF">CVS30_00580</name>
</gene>
<dbReference type="EMBL" id="QJVC01000001">
    <property type="protein sequence ID" value="PYI40063.1"/>
    <property type="molecule type" value="Genomic_DNA"/>
</dbReference>
<dbReference type="Pfam" id="PF01288">
    <property type="entry name" value="HPPK"/>
    <property type="match status" value="1"/>
</dbReference>
<keyword evidence="4" id="KW-0808">Transferase</keyword>
<dbReference type="GO" id="GO:0016301">
    <property type="term" value="F:kinase activity"/>
    <property type="evidence" value="ECO:0007669"/>
    <property type="project" value="UniProtKB-KW"/>
</dbReference>
<evidence type="ECO:0000256" key="3">
    <source>
        <dbReference type="ARBA" id="ARBA00013253"/>
    </source>
</evidence>
<evidence type="ECO:0000256" key="1">
    <source>
        <dbReference type="ARBA" id="ARBA00000198"/>
    </source>
</evidence>
<dbReference type="InterPro" id="IPR035907">
    <property type="entry name" value="Hppk_sf"/>
</dbReference>
<protein>
    <recommendedName>
        <fullName evidence="3">2-amino-4-hydroxy-6-hydroxymethyldihydropteridine diphosphokinase</fullName>
        <ecNumber evidence="3">2.7.6.3</ecNumber>
    </recommendedName>
</protein>
<keyword evidence="7" id="KW-0067">ATP-binding</keyword>
<evidence type="ECO:0000313" key="10">
    <source>
        <dbReference type="EMBL" id="PYI40063.1"/>
    </source>
</evidence>
<keyword evidence="11" id="KW-1185">Reference proteome</keyword>
<dbReference type="UniPathway" id="UPA00077">
    <property type="reaction ID" value="UER00155"/>
</dbReference>
<dbReference type="RefSeq" id="WP_110483389.1">
    <property type="nucleotide sequence ID" value="NZ_QJVC01000001.1"/>
</dbReference>
<dbReference type="GO" id="GO:0005524">
    <property type="term" value="F:ATP binding"/>
    <property type="evidence" value="ECO:0007669"/>
    <property type="project" value="UniProtKB-KW"/>
</dbReference>
<dbReference type="Proteomes" id="UP000247980">
    <property type="component" value="Unassembled WGS sequence"/>
</dbReference>
<accession>A0A2V5IZV7</accession>
<dbReference type="PROSITE" id="PS00794">
    <property type="entry name" value="HPPK"/>
    <property type="match status" value="1"/>
</dbReference>
<name>A0A2V5IZV7_9MICC</name>
<evidence type="ECO:0000256" key="2">
    <source>
        <dbReference type="ARBA" id="ARBA00005051"/>
    </source>
</evidence>
<evidence type="ECO:0000256" key="6">
    <source>
        <dbReference type="ARBA" id="ARBA00022777"/>
    </source>
</evidence>
<dbReference type="SUPFAM" id="SSF55083">
    <property type="entry name" value="6-hydroxymethyl-7,8-dihydropterin pyrophosphokinase, HPPK"/>
    <property type="match status" value="1"/>
</dbReference>
<feature type="domain" description="7,8-dihydro-6-hydroxymethylpterin-pyrophosphokinase" evidence="9">
    <location>
        <begin position="95"/>
        <end position="106"/>
    </location>
</feature>
<evidence type="ECO:0000256" key="4">
    <source>
        <dbReference type="ARBA" id="ARBA00022679"/>
    </source>
</evidence>
<dbReference type="PANTHER" id="PTHR43071">
    <property type="entry name" value="2-AMINO-4-HYDROXY-6-HYDROXYMETHYLDIHYDROPTERIDINE PYROPHOSPHOKINASE"/>
    <property type="match status" value="1"/>
</dbReference>
<dbReference type="AlphaFoldDB" id="A0A2V5IZV7"/>
<comment type="pathway">
    <text evidence="2">Cofactor biosynthesis; tetrahydrofolate biosynthesis; 2-amino-4-hydroxy-6-hydroxymethyl-7,8-dihydropteridine diphosphate from 7,8-dihydroneopterin triphosphate: step 4/4.</text>
</comment>
<dbReference type="CDD" id="cd00483">
    <property type="entry name" value="HPPK"/>
    <property type="match status" value="1"/>
</dbReference>
<comment type="catalytic activity">
    <reaction evidence="1">
        <text>6-hydroxymethyl-7,8-dihydropterin + ATP = (7,8-dihydropterin-6-yl)methyl diphosphate + AMP + H(+)</text>
        <dbReference type="Rhea" id="RHEA:11412"/>
        <dbReference type="ChEBI" id="CHEBI:15378"/>
        <dbReference type="ChEBI" id="CHEBI:30616"/>
        <dbReference type="ChEBI" id="CHEBI:44841"/>
        <dbReference type="ChEBI" id="CHEBI:72950"/>
        <dbReference type="ChEBI" id="CHEBI:456215"/>
        <dbReference type="EC" id="2.7.6.3"/>
    </reaction>
</comment>
<dbReference type="OrthoDB" id="9808041at2"/>
<keyword evidence="5" id="KW-0547">Nucleotide-binding</keyword>
<dbReference type="Gene3D" id="3.30.70.560">
    <property type="entry name" value="7,8-Dihydro-6-hydroxymethylpterin-pyrophosphokinase HPPK"/>
    <property type="match status" value="1"/>
</dbReference>
<dbReference type="EC" id="2.7.6.3" evidence="3"/>
<sequence length="179" mass="19235">MSTVRPMVRAILALGSNLGERQGTLHSAVAELVDLPEVRLQNVSPVVTTKPVGGPAGQPDFLNMVIAIDTRLSPEELLAHCQAVELAHHRIREVRWAARTLDVDIISYGDVHSDDPVLTLPHPRAAERAFVLYPWSLMDPNATLEGQSVADLAASAADMPGITHAQDIAAVQKAAPFSE</sequence>
<dbReference type="GO" id="GO:0046654">
    <property type="term" value="P:tetrahydrofolate biosynthetic process"/>
    <property type="evidence" value="ECO:0007669"/>
    <property type="project" value="UniProtKB-UniPathway"/>
</dbReference>
<dbReference type="InterPro" id="IPR000550">
    <property type="entry name" value="Hppk"/>
</dbReference>
<evidence type="ECO:0000313" key="11">
    <source>
        <dbReference type="Proteomes" id="UP000247980"/>
    </source>
</evidence>
<proteinExistence type="predicted"/>
<reference evidence="10 11" key="1">
    <citation type="submission" date="2018-05" db="EMBL/GenBank/DDBJ databases">
        <title>Genetic diversity of glacier-inhabiting Cryobacterium bacteria in China and description of Cryobacterium mengkeensis sp. nov. and Arthrobacter glacialis sp. nov.</title>
        <authorList>
            <person name="Liu Q."/>
            <person name="Xin Y.-H."/>
        </authorList>
    </citation>
    <scope>NUCLEOTIDE SEQUENCE [LARGE SCALE GENOMIC DNA]</scope>
    <source>
        <strain evidence="10 11">B7</strain>
    </source>
</reference>
<keyword evidence="6 10" id="KW-0418">Kinase</keyword>
<evidence type="ECO:0000256" key="7">
    <source>
        <dbReference type="ARBA" id="ARBA00022840"/>
    </source>
</evidence>
<keyword evidence="8" id="KW-0289">Folate biosynthesis</keyword>
<dbReference type="GO" id="GO:0003848">
    <property type="term" value="F:2-amino-4-hydroxy-6-hydroxymethyldihydropteridine diphosphokinase activity"/>
    <property type="evidence" value="ECO:0007669"/>
    <property type="project" value="UniProtKB-EC"/>
</dbReference>
<comment type="caution">
    <text evidence="10">The sequence shown here is derived from an EMBL/GenBank/DDBJ whole genome shotgun (WGS) entry which is preliminary data.</text>
</comment>
<dbReference type="NCBIfam" id="TIGR01498">
    <property type="entry name" value="folK"/>
    <property type="match status" value="1"/>
</dbReference>
<dbReference type="GO" id="GO:0046656">
    <property type="term" value="P:folic acid biosynthetic process"/>
    <property type="evidence" value="ECO:0007669"/>
    <property type="project" value="UniProtKB-KW"/>
</dbReference>
<evidence type="ECO:0000256" key="8">
    <source>
        <dbReference type="ARBA" id="ARBA00022909"/>
    </source>
</evidence>